<dbReference type="PANTHER" id="PTHR31170">
    <property type="entry name" value="BNAC04G53230D PROTEIN"/>
    <property type="match status" value="1"/>
</dbReference>
<keyword evidence="2" id="KW-1185">Reference proteome</keyword>
<proteinExistence type="predicted"/>
<evidence type="ECO:0000313" key="2">
    <source>
        <dbReference type="Proteomes" id="UP000515123"/>
    </source>
</evidence>
<accession>A0A6P5EJE0</accession>
<protein>
    <submittedName>
        <fullName evidence="3">Uncharacterized protein LOC109705280</fullName>
    </submittedName>
</protein>
<gene>
    <name evidence="3" type="primary">LOC109705280</name>
</gene>
<keyword evidence="1" id="KW-0812">Transmembrane</keyword>
<dbReference type="Proteomes" id="UP000515123">
    <property type="component" value="Unplaced"/>
</dbReference>
<reference evidence="3" key="2">
    <citation type="submission" date="2025-08" db="UniProtKB">
        <authorList>
            <consortium name="RefSeq"/>
        </authorList>
    </citation>
    <scope>IDENTIFICATION</scope>
    <source>
        <tissue evidence="3">Leaf</tissue>
    </source>
</reference>
<keyword evidence="1" id="KW-1133">Transmembrane helix</keyword>
<reference evidence="2" key="1">
    <citation type="journal article" date="2015" name="Nat. Genet.">
        <title>The pineapple genome and the evolution of CAM photosynthesis.</title>
        <authorList>
            <person name="Ming R."/>
            <person name="VanBuren R."/>
            <person name="Wai C.M."/>
            <person name="Tang H."/>
            <person name="Schatz M.C."/>
            <person name="Bowers J.E."/>
            <person name="Lyons E."/>
            <person name="Wang M.L."/>
            <person name="Chen J."/>
            <person name="Biggers E."/>
            <person name="Zhang J."/>
            <person name="Huang L."/>
            <person name="Zhang L."/>
            <person name="Miao W."/>
            <person name="Zhang J."/>
            <person name="Ye Z."/>
            <person name="Miao C."/>
            <person name="Lin Z."/>
            <person name="Wang H."/>
            <person name="Zhou H."/>
            <person name="Yim W.C."/>
            <person name="Priest H.D."/>
            <person name="Zheng C."/>
            <person name="Woodhouse M."/>
            <person name="Edger P.P."/>
            <person name="Guyot R."/>
            <person name="Guo H.B."/>
            <person name="Guo H."/>
            <person name="Zheng G."/>
            <person name="Singh R."/>
            <person name="Sharma A."/>
            <person name="Min X."/>
            <person name="Zheng Y."/>
            <person name="Lee H."/>
            <person name="Gurtowski J."/>
            <person name="Sedlazeck F.J."/>
            <person name="Harkess A."/>
            <person name="McKain M.R."/>
            <person name="Liao Z."/>
            <person name="Fang J."/>
            <person name="Liu J."/>
            <person name="Zhang X."/>
            <person name="Zhang Q."/>
            <person name="Hu W."/>
            <person name="Qin Y."/>
            <person name="Wang K."/>
            <person name="Chen L.Y."/>
            <person name="Shirley N."/>
            <person name="Lin Y.R."/>
            <person name="Liu L.Y."/>
            <person name="Hernandez A.G."/>
            <person name="Wright C.L."/>
            <person name="Bulone V."/>
            <person name="Tuskan G.A."/>
            <person name="Heath K."/>
            <person name="Zee F."/>
            <person name="Moore P.H."/>
            <person name="Sunkar R."/>
            <person name="Leebens-Mack J.H."/>
            <person name="Mockler T."/>
            <person name="Bennetzen J.L."/>
            <person name="Freeling M."/>
            <person name="Sankoff D."/>
            <person name="Paterson A.H."/>
            <person name="Zhu X."/>
            <person name="Yang X."/>
            <person name="Smith J.A."/>
            <person name="Cushman J.C."/>
            <person name="Paull R.E."/>
            <person name="Yu Q."/>
        </authorList>
    </citation>
    <scope>NUCLEOTIDE SEQUENCE [LARGE SCALE GENOMIC DNA]</scope>
    <source>
        <strain evidence="2">cv. F153</strain>
    </source>
</reference>
<dbReference type="GeneID" id="109705280"/>
<organism evidence="2 3">
    <name type="scientific">Ananas comosus</name>
    <name type="common">Pineapple</name>
    <name type="synonym">Ananas ananas</name>
    <dbReference type="NCBI Taxonomy" id="4615"/>
    <lineage>
        <taxon>Eukaryota</taxon>
        <taxon>Viridiplantae</taxon>
        <taxon>Streptophyta</taxon>
        <taxon>Embryophyta</taxon>
        <taxon>Tracheophyta</taxon>
        <taxon>Spermatophyta</taxon>
        <taxon>Magnoliopsida</taxon>
        <taxon>Liliopsida</taxon>
        <taxon>Poales</taxon>
        <taxon>Bromeliaceae</taxon>
        <taxon>Bromelioideae</taxon>
        <taxon>Ananas</taxon>
    </lineage>
</organism>
<evidence type="ECO:0000256" key="1">
    <source>
        <dbReference type="SAM" id="Phobius"/>
    </source>
</evidence>
<feature type="transmembrane region" description="Helical" evidence="1">
    <location>
        <begin position="449"/>
        <end position="473"/>
    </location>
</feature>
<keyword evidence="1" id="KW-0472">Membrane</keyword>
<dbReference type="PANTHER" id="PTHR31170:SF25">
    <property type="entry name" value="BNAA09G04570D PROTEIN"/>
    <property type="match status" value="1"/>
</dbReference>
<evidence type="ECO:0000313" key="3">
    <source>
        <dbReference type="RefSeq" id="XP_020081603.1"/>
    </source>
</evidence>
<dbReference type="OrthoDB" id="620168at2759"/>
<dbReference type="Pfam" id="PF03140">
    <property type="entry name" value="DUF247"/>
    <property type="match status" value="1"/>
</dbReference>
<dbReference type="AlphaFoldDB" id="A0A6P5EJE0"/>
<name>A0A6P5EJE0_ANACO</name>
<dbReference type="RefSeq" id="XP_020081603.1">
    <property type="nucleotide sequence ID" value="XM_020226014.1"/>
</dbReference>
<feature type="non-terminal residue" evidence="3">
    <location>
        <position position="1"/>
    </location>
</feature>
<sequence length="480" mass="55466">ILTGGSKTYDYDIEEGDPHEEDLQWLKENLAVDDKLAEQGRASLAKILGVEEGPTIFKHERKAGDEELLKVRVVAIGPYHRNSSSSPMKFGDDYKWKITRFMVNKLGVDMKKYLNEMEEKGRDARRCYSEGLSEWSSREFRTMLLLDSSFILFVMDASRYSLLDLGTRFMDSVDLQLDRSTFMEYMALSLDVREHLKQIKLDLLTVDNQIPFSAIQTLLNCFGEEGNKPSIEDLALSCFDDLWPTRNEEQKIDTDMPPFHHLLHLFHWSRIPAEGYEMNSRLLSNKNASQQYIPSATELQKSATKFKKSYSGSCLGITFKRRLTGLFGVIKIPVLHLYDYSKSTFRNLIAFEANPTNDVLCFTAYSACMSCILQRKEDVKLLMERGILASTNYKDTEVIEFFKDLSRKVEDSIMPDTLIELYNEVNSHHNNKISKWFGNFRLHYFPNPWITLSLIGALVLFALSFFQTIYGMLSYYHPPE</sequence>
<dbReference type="InterPro" id="IPR004158">
    <property type="entry name" value="DUF247_pln"/>
</dbReference>